<feature type="chain" id="PRO_5015444560" evidence="1">
    <location>
        <begin position="22"/>
        <end position="238"/>
    </location>
</feature>
<dbReference type="Proteomes" id="UP000237819">
    <property type="component" value="Unassembled WGS sequence"/>
</dbReference>
<accession>A0A2S8GF73</accession>
<keyword evidence="1" id="KW-0732">Signal</keyword>
<dbReference type="AlphaFoldDB" id="A0A2S8GF73"/>
<dbReference type="RefSeq" id="WP_105338285.1">
    <property type="nucleotide sequence ID" value="NZ_PUHZ01000024.1"/>
</dbReference>
<evidence type="ECO:0000313" key="3">
    <source>
        <dbReference type="Proteomes" id="UP000237819"/>
    </source>
</evidence>
<evidence type="ECO:0000313" key="2">
    <source>
        <dbReference type="EMBL" id="PQO43073.1"/>
    </source>
</evidence>
<proteinExistence type="predicted"/>
<name>A0A2S8GF73_9BACT</name>
<organism evidence="2 3">
    <name type="scientific">Blastopirellula marina</name>
    <dbReference type="NCBI Taxonomy" id="124"/>
    <lineage>
        <taxon>Bacteria</taxon>
        <taxon>Pseudomonadati</taxon>
        <taxon>Planctomycetota</taxon>
        <taxon>Planctomycetia</taxon>
        <taxon>Pirellulales</taxon>
        <taxon>Pirellulaceae</taxon>
        <taxon>Blastopirellula</taxon>
    </lineage>
</organism>
<sequence length="238" mass="26026">MFTRFLLTVLLAAMLTPICVAEEVKIDKDQTWSGKVPDNTLKALAPSNGFVADAEQWKKLWTAWRPKEDLPEIDFDKQIVLVGVVSGPNLVMMRPMMNEGNIGFMTASTKMAGPGFGYRMIAVAKEGVKKVNGNPIDAPPMAGGKKDIVKEIPDSIHVRMIGELHSGIVAIGGETTGTTITAQGLTWELDFGDNAEFRKLAETLDGQQVRVAGSLKRRAGVEIKDRWILTVERFAATK</sequence>
<dbReference type="OrthoDB" id="286604at2"/>
<reference evidence="2 3" key="1">
    <citation type="submission" date="2018-02" db="EMBL/GenBank/DDBJ databases">
        <title>Comparative genomes isolates from brazilian mangrove.</title>
        <authorList>
            <person name="Araujo J.E."/>
            <person name="Taketani R.G."/>
            <person name="Silva M.C.P."/>
            <person name="Loureco M.V."/>
            <person name="Andreote F.D."/>
        </authorList>
    </citation>
    <scope>NUCLEOTIDE SEQUENCE [LARGE SCALE GENOMIC DNA]</scope>
    <source>
        <strain evidence="2 3">Nap-Phe MGV</strain>
    </source>
</reference>
<evidence type="ECO:0000256" key="1">
    <source>
        <dbReference type="SAM" id="SignalP"/>
    </source>
</evidence>
<dbReference type="EMBL" id="PUHZ01000024">
    <property type="protein sequence ID" value="PQO43073.1"/>
    <property type="molecule type" value="Genomic_DNA"/>
</dbReference>
<feature type="signal peptide" evidence="1">
    <location>
        <begin position="1"/>
        <end position="21"/>
    </location>
</feature>
<gene>
    <name evidence="2" type="ORF">C5Y93_25520</name>
</gene>
<protein>
    <submittedName>
        <fullName evidence="2">Uncharacterized protein</fullName>
    </submittedName>
</protein>
<comment type="caution">
    <text evidence="2">The sequence shown here is derived from an EMBL/GenBank/DDBJ whole genome shotgun (WGS) entry which is preliminary data.</text>
</comment>